<proteinExistence type="predicted"/>
<reference evidence="1 2" key="1">
    <citation type="submission" date="2020-08" db="EMBL/GenBank/DDBJ databases">
        <title>Genomic Encyclopedia of Type Strains, Phase IV (KMG-IV): sequencing the most valuable type-strain genomes for metagenomic binning, comparative biology and taxonomic classification.</title>
        <authorList>
            <person name="Goeker M."/>
        </authorList>
    </citation>
    <scope>NUCLEOTIDE SEQUENCE [LARGE SCALE GENOMIC DNA]</scope>
    <source>
        <strain evidence="1 2">DSM 12251</strain>
    </source>
</reference>
<gene>
    <name evidence="1" type="ORF">HNQ64_004840</name>
</gene>
<dbReference type="EMBL" id="JACHIF010000015">
    <property type="protein sequence ID" value="MBB5040552.1"/>
    <property type="molecule type" value="Genomic_DNA"/>
</dbReference>
<dbReference type="AlphaFoldDB" id="A0A7W7YQW1"/>
<accession>A0A7W7YQW1</accession>
<sequence length="134" mass="15944">MSDEKKKEPTWEKDPAEFILNLPNDPVWANREKKEKELRQKFGLGDEPQLKNYPDVDTWREAFRKDQRLFQRVTGYKERKDALLALFWSGAFDVHDNDPENYRCLLGVAQHLNYVYGEATLEEVVAEWKRRNAN</sequence>
<name>A0A7W7YQW1_9BACT</name>
<organism evidence="1 2">
    <name type="scientific">Prosthecobacter dejongeii</name>
    <dbReference type="NCBI Taxonomy" id="48465"/>
    <lineage>
        <taxon>Bacteria</taxon>
        <taxon>Pseudomonadati</taxon>
        <taxon>Verrucomicrobiota</taxon>
        <taxon>Verrucomicrobiia</taxon>
        <taxon>Verrucomicrobiales</taxon>
        <taxon>Verrucomicrobiaceae</taxon>
        <taxon>Prosthecobacter</taxon>
    </lineage>
</organism>
<comment type="caution">
    <text evidence="1">The sequence shown here is derived from an EMBL/GenBank/DDBJ whole genome shotgun (WGS) entry which is preliminary data.</text>
</comment>
<dbReference type="Proteomes" id="UP000534294">
    <property type="component" value="Unassembled WGS sequence"/>
</dbReference>
<evidence type="ECO:0000313" key="1">
    <source>
        <dbReference type="EMBL" id="MBB5040552.1"/>
    </source>
</evidence>
<protein>
    <submittedName>
        <fullName evidence="1">Uncharacterized protein</fullName>
    </submittedName>
</protein>
<evidence type="ECO:0000313" key="2">
    <source>
        <dbReference type="Proteomes" id="UP000534294"/>
    </source>
</evidence>
<keyword evidence="2" id="KW-1185">Reference proteome</keyword>
<dbReference type="RefSeq" id="WP_184213250.1">
    <property type="nucleotide sequence ID" value="NZ_JACHIF010000015.1"/>
</dbReference>